<accession>A0A644WNS0</accession>
<sequence>MVRYRIVNWKRIEYVINLNEHVLDSGETVIVSFDHGGTTISKKGLLGLLPKSKIAYWSPEAHEHFFMKFGKNNVENTNFLSDVKTLKKYIMEPIIKISKDTVTKEKIQNTDLFTYSKTVQGVELRAVMRPEVNMKNRTDIVGVEEHEFRKVFVTISVPESIPFEEASSRSLSFTLNEENVPITKSMLLRGTKENTFSQLTRRELEDGSVIITESTKPSNHQDSIAAFLKSAADSI</sequence>
<organism evidence="1">
    <name type="scientific">bioreactor metagenome</name>
    <dbReference type="NCBI Taxonomy" id="1076179"/>
    <lineage>
        <taxon>unclassified sequences</taxon>
        <taxon>metagenomes</taxon>
        <taxon>ecological metagenomes</taxon>
    </lineage>
</organism>
<proteinExistence type="predicted"/>
<evidence type="ECO:0000313" key="1">
    <source>
        <dbReference type="EMBL" id="MPM03973.1"/>
    </source>
</evidence>
<protein>
    <submittedName>
        <fullName evidence="1">Uncharacterized protein</fullName>
    </submittedName>
</protein>
<dbReference type="AlphaFoldDB" id="A0A644WNS0"/>
<dbReference type="EMBL" id="VSSQ01000997">
    <property type="protein sequence ID" value="MPM03973.1"/>
    <property type="molecule type" value="Genomic_DNA"/>
</dbReference>
<name>A0A644WNS0_9ZZZZ</name>
<gene>
    <name evidence="1" type="ORF">SDC9_50240</name>
</gene>
<comment type="caution">
    <text evidence="1">The sequence shown here is derived from an EMBL/GenBank/DDBJ whole genome shotgun (WGS) entry which is preliminary data.</text>
</comment>
<reference evidence="1" key="1">
    <citation type="submission" date="2019-08" db="EMBL/GenBank/DDBJ databases">
        <authorList>
            <person name="Kucharzyk K."/>
            <person name="Murdoch R.W."/>
            <person name="Higgins S."/>
            <person name="Loffler F."/>
        </authorList>
    </citation>
    <scope>NUCLEOTIDE SEQUENCE</scope>
</reference>